<evidence type="ECO:0000313" key="2">
    <source>
        <dbReference type="EMBL" id="SHO67650.1"/>
    </source>
</evidence>
<evidence type="ECO:0000259" key="1">
    <source>
        <dbReference type="Pfam" id="PF00557"/>
    </source>
</evidence>
<dbReference type="InterPro" id="IPR050659">
    <property type="entry name" value="Peptidase_M24B"/>
</dbReference>
<dbReference type="InterPro" id="IPR036005">
    <property type="entry name" value="Creatinase/aminopeptidase-like"/>
</dbReference>
<dbReference type="Gene3D" id="3.90.230.10">
    <property type="entry name" value="Creatinase/methionine aminopeptidase superfamily"/>
    <property type="match status" value="1"/>
</dbReference>
<feature type="domain" description="Peptidase M24" evidence="1">
    <location>
        <begin position="173"/>
        <end position="373"/>
    </location>
</feature>
<dbReference type="RefSeq" id="WP_073632667.1">
    <property type="nucleotide sequence ID" value="NZ_FRXO01000016.1"/>
</dbReference>
<sequence length="391" mass="40889">MTAGPDIDLAALAARHRARVLDLAGEDVLVVATSAPNVVYCGGYRSMGYDTDPGHRMAVVFSAAAWILVGPTADLWAAQEVAGRGLRYFGYRRFVFDDAAARATTATEVEAFASFEEALAAAVHALAGGRRTVAFEGVPPHGLPAGVAVWPAPRAAALLRRARAIKDADEIALLRHATRITEDALAAALGQARTGVSELDLAADISAHMIRAGIRPGFIAVTSGPRAAFADAHASPRRLAPGDILRIDIGGSFQGYWSDTARCAVVGEPAAEIRAVDAAIVAGQRAGLARVAPGVTSDALFRAMVEEVRAAGLPGYGRHHVGHGLGVDSHEYPTLGPADPVTLEPGMVINIEAPYYRPGWGGIMYEDTLVITDSGVDRLTRLDAGLVILPA</sequence>
<dbReference type="Pfam" id="PF00557">
    <property type="entry name" value="Peptidase_M24"/>
    <property type="match status" value="1"/>
</dbReference>
<dbReference type="OrthoDB" id="9806388at2"/>
<dbReference type="PANTHER" id="PTHR46112:SF2">
    <property type="entry name" value="XAA-PRO AMINOPEPTIDASE P-RELATED"/>
    <property type="match status" value="1"/>
</dbReference>
<dbReference type="Proteomes" id="UP000186406">
    <property type="component" value="Unassembled WGS sequence"/>
</dbReference>
<keyword evidence="2" id="KW-0031">Aminopeptidase</keyword>
<dbReference type="AlphaFoldDB" id="A0A1M7ZRW5"/>
<dbReference type="PANTHER" id="PTHR46112">
    <property type="entry name" value="AMINOPEPTIDASE"/>
    <property type="match status" value="1"/>
</dbReference>
<keyword evidence="2" id="KW-0645">Protease</keyword>
<name>A0A1M7ZRW5_9HYPH</name>
<protein>
    <submittedName>
        <fullName evidence="2">Xaa-Pro aminopeptidase</fullName>
    </submittedName>
</protein>
<dbReference type="EMBL" id="FRXO01000016">
    <property type="protein sequence ID" value="SHO67650.1"/>
    <property type="molecule type" value="Genomic_DNA"/>
</dbReference>
<dbReference type="STRING" id="1123029.SAMN02745172_04331"/>
<evidence type="ECO:0000313" key="3">
    <source>
        <dbReference type="Proteomes" id="UP000186406"/>
    </source>
</evidence>
<dbReference type="GO" id="GO:0004177">
    <property type="term" value="F:aminopeptidase activity"/>
    <property type="evidence" value="ECO:0007669"/>
    <property type="project" value="UniProtKB-KW"/>
</dbReference>
<gene>
    <name evidence="2" type="ORF">SAMN02745172_04331</name>
</gene>
<dbReference type="InterPro" id="IPR000994">
    <property type="entry name" value="Pept_M24"/>
</dbReference>
<accession>A0A1M7ZRW5</accession>
<reference evidence="2 3" key="1">
    <citation type="submission" date="2016-12" db="EMBL/GenBank/DDBJ databases">
        <authorList>
            <person name="Song W.-J."/>
            <person name="Kurnit D.M."/>
        </authorList>
    </citation>
    <scope>NUCLEOTIDE SEQUENCE [LARGE SCALE GENOMIC DNA]</scope>
    <source>
        <strain evidence="2 3">DSM 19599</strain>
    </source>
</reference>
<keyword evidence="2" id="KW-0378">Hydrolase</keyword>
<keyword evidence="3" id="KW-1185">Reference proteome</keyword>
<proteinExistence type="predicted"/>
<dbReference type="SUPFAM" id="SSF55920">
    <property type="entry name" value="Creatinase/aminopeptidase"/>
    <property type="match status" value="1"/>
</dbReference>
<organism evidence="2 3">
    <name type="scientific">Pseudoxanthobacter soli DSM 19599</name>
    <dbReference type="NCBI Taxonomy" id="1123029"/>
    <lineage>
        <taxon>Bacteria</taxon>
        <taxon>Pseudomonadati</taxon>
        <taxon>Pseudomonadota</taxon>
        <taxon>Alphaproteobacteria</taxon>
        <taxon>Hyphomicrobiales</taxon>
        <taxon>Segnochrobactraceae</taxon>
        <taxon>Pseudoxanthobacter</taxon>
    </lineage>
</organism>